<feature type="domain" description="SGNH hydrolase-type esterase" evidence="1">
    <location>
        <begin position="6"/>
        <end position="216"/>
    </location>
</feature>
<dbReference type="OrthoDB" id="671439at2759"/>
<organism evidence="2 3">
    <name type="scientific">Zasmidium cellare ATCC 36951</name>
    <dbReference type="NCBI Taxonomy" id="1080233"/>
    <lineage>
        <taxon>Eukaryota</taxon>
        <taxon>Fungi</taxon>
        <taxon>Dikarya</taxon>
        <taxon>Ascomycota</taxon>
        <taxon>Pezizomycotina</taxon>
        <taxon>Dothideomycetes</taxon>
        <taxon>Dothideomycetidae</taxon>
        <taxon>Mycosphaerellales</taxon>
        <taxon>Mycosphaerellaceae</taxon>
        <taxon>Zasmidium</taxon>
    </lineage>
</organism>
<name>A0A6A6C6T1_ZASCE</name>
<dbReference type="SUPFAM" id="SSF52266">
    <property type="entry name" value="SGNH hydrolase"/>
    <property type="match status" value="1"/>
</dbReference>
<dbReference type="InterPro" id="IPR013830">
    <property type="entry name" value="SGNH_hydro"/>
</dbReference>
<dbReference type="Gene3D" id="3.40.50.1110">
    <property type="entry name" value="SGNH hydrolase"/>
    <property type="match status" value="1"/>
</dbReference>
<gene>
    <name evidence="2" type="ORF">M409DRAFT_68820</name>
</gene>
<dbReference type="InterPro" id="IPR045136">
    <property type="entry name" value="Iah1-like"/>
</dbReference>
<evidence type="ECO:0000313" key="2">
    <source>
        <dbReference type="EMBL" id="KAF2162824.1"/>
    </source>
</evidence>
<dbReference type="InterPro" id="IPR036514">
    <property type="entry name" value="SGNH_hydro_sf"/>
</dbReference>
<protein>
    <recommendedName>
        <fullName evidence="1">SGNH hydrolase-type esterase domain-containing protein</fullName>
    </recommendedName>
</protein>
<dbReference type="CDD" id="cd01838">
    <property type="entry name" value="Isoamyl_acetate_hydrolase_like"/>
    <property type="match status" value="1"/>
</dbReference>
<accession>A0A6A6C6T1</accession>
<dbReference type="Pfam" id="PF13472">
    <property type="entry name" value="Lipase_GDSL_2"/>
    <property type="match status" value="1"/>
</dbReference>
<dbReference type="GeneID" id="54571271"/>
<dbReference type="PANTHER" id="PTHR14209:SF19">
    <property type="entry name" value="ISOAMYL ACETATE-HYDROLYZING ESTERASE 1 HOMOLOG"/>
    <property type="match status" value="1"/>
</dbReference>
<dbReference type="Proteomes" id="UP000799537">
    <property type="component" value="Unassembled WGS sequence"/>
</dbReference>
<proteinExistence type="predicted"/>
<evidence type="ECO:0000313" key="3">
    <source>
        <dbReference type="Proteomes" id="UP000799537"/>
    </source>
</evidence>
<dbReference type="PANTHER" id="PTHR14209">
    <property type="entry name" value="ISOAMYL ACETATE-HYDROLYZING ESTERASE 1"/>
    <property type="match status" value="1"/>
</dbReference>
<evidence type="ECO:0000259" key="1">
    <source>
        <dbReference type="Pfam" id="PF13472"/>
    </source>
</evidence>
<dbReference type="RefSeq" id="XP_033663713.1">
    <property type="nucleotide sequence ID" value="XM_033817999.1"/>
</dbReference>
<keyword evidence="3" id="KW-1185">Reference proteome</keyword>
<sequence>MDQFLLLGDSITQQSFCQDRGFGLGAALSDAYVRRLDVVNRGLSGYNTRMALQVLPQVIPPPEQAKLRFVTFLFGSNDARLPNTPPDVPQQHVPLEEYKKNMRALVTHPKILAHQGVRRILITPPPIDERRCGENDFVHDIPVRKAKDTAKYAQAVRELGKELGLQVLDLWTAMIHRAGGKESDSEPVGSIDVPLHEVLRSFVRDGLHLSPEGYRVLFDELLALIERVWPDQMPVKLPFVLPQWLDQKAWDSYPSL</sequence>
<dbReference type="EMBL" id="ML993611">
    <property type="protein sequence ID" value="KAF2162824.1"/>
    <property type="molecule type" value="Genomic_DNA"/>
</dbReference>
<dbReference type="AlphaFoldDB" id="A0A6A6C6T1"/>
<reference evidence="2" key="1">
    <citation type="journal article" date="2020" name="Stud. Mycol.">
        <title>101 Dothideomycetes genomes: a test case for predicting lifestyles and emergence of pathogens.</title>
        <authorList>
            <person name="Haridas S."/>
            <person name="Albert R."/>
            <person name="Binder M."/>
            <person name="Bloem J."/>
            <person name="Labutti K."/>
            <person name="Salamov A."/>
            <person name="Andreopoulos B."/>
            <person name="Baker S."/>
            <person name="Barry K."/>
            <person name="Bills G."/>
            <person name="Bluhm B."/>
            <person name="Cannon C."/>
            <person name="Castanera R."/>
            <person name="Culley D."/>
            <person name="Daum C."/>
            <person name="Ezra D."/>
            <person name="Gonzalez J."/>
            <person name="Henrissat B."/>
            <person name="Kuo A."/>
            <person name="Liang C."/>
            <person name="Lipzen A."/>
            <person name="Lutzoni F."/>
            <person name="Magnuson J."/>
            <person name="Mondo S."/>
            <person name="Nolan M."/>
            <person name="Ohm R."/>
            <person name="Pangilinan J."/>
            <person name="Park H.-J."/>
            <person name="Ramirez L."/>
            <person name="Alfaro M."/>
            <person name="Sun H."/>
            <person name="Tritt A."/>
            <person name="Yoshinaga Y."/>
            <person name="Zwiers L.-H."/>
            <person name="Turgeon B."/>
            <person name="Goodwin S."/>
            <person name="Spatafora J."/>
            <person name="Crous P."/>
            <person name="Grigoriev I."/>
        </authorList>
    </citation>
    <scope>NUCLEOTIDE SEQUENCE</scope>
    <source>
        <strain evidence="2">ATCC 36951</strain>
    </source>
</reference>